<gene>
    <name evidence="1" type="ORF">MGG_16411</name>
</gene>
<organism evidence="1 2">
    <name type="scientific">Pyricularia oryzae (strain 70-15 / ATCC MYA-4617 / FGSC 8958)</name>
    <name type="common">Rice blast fungus</name>
    <name type="synonym">Magnaporthe oryzae</name>
    <dbReference type="NCBI Taxonomy" id="242507"/>
    <lineage>
        <taxon>Eukaryota</taxon>
        <taxon>Fungi</taxon>
        <taxon>Dikarya</taxon>
        <taxon>Ascomycota</taxon>
        <taxon>Pezizomycotina</taxon>
        <taxon>Sordariomycetes</taxon>
        <taxon>Sordariomycetidae</taxon>
        <taxon>Magnaporthales</taxon>
        <taxon>Pyriculariaceae</taxon>
        <taxon>Pyricularia</taxon>
    </lineage>
</organism>
<dbReference type="Proteomes" id="UP000009058">
    <property type="component" value="Chromosome 1"/>
</dbReference>
<name>G4MN26_PYRO7</name>
<keyword evidence="2" id="KW-1185">Reference proteome</keyword>
<dbReference type="VEuPathDB" id="FungiDB:MGG_16411"/>
<protein>
    <submittedName>
        <fullName evidence="1">Uncharacterized protein</fullName>
    </submittedName>
</protein>
<dbReference type="KEGG" id="mgr:MGG_16411"/>
<proteinExistence type="predicted"/>
<evidence type="ECO:0000313" key="1">
    <source>
        <dbReference type="EMBL" id="EHA57840.1"/>
    </source>
</evidence>
<sequence>MSDIEFKYPVLPGRNQGPCFMWLYRPDRSAVAMADLRNYGETTVTVQGVDITFTVTEDCRAIDKKGNFPEGLFLTVGTKPGSGNSISKPVRSQAQLDTDRQQCPLQLDGEKGQWRTGARGRMKIKSSIRSRLPEIPKPQKQGHKDFYETHANEDFFFEGVPGYVRALTLVHRCQIFNKTAGNINRFFKRQTCSAFKCAESARTSPSNLGAL</sequence>
<accession>G4MN26</accession>
<dbReference type="RefSeq" id="XP_003710452.1">
    <property type="nucleotide sequence ID" value="XM_003710404.1"/>
</dbReference>
<evidence type="ECO:0000313" key="2">
    <source>
        <dbReference type="Proteomes" id="UP000009058"/>
    </source>
</evidence>
<dbReference type="HOGENOM" id="CLU_1305083_0_0_1"/>
<dbReference type="InParanoid" id="G4MN26"/>
<reference evidence="1 2" key="1">
    <citation type="journal article" date="2005" name="Nature">
        <title>The genome sequence of the rice blast fungus Magnaporthe grisea.</title>
        <authorList>
            <person name="Dean R.A."/>
            <person name="Talbot N.J."/>
            <person name="Ebbole D.J."/>
            <person name="Farman M.L."/>
            <person name="Mitchell T.K."/>
            <person name="Orbach M.J."/>
            <person name="Thon M."/>
            <person name="Kulkarni R."/>
            <person name="Xu J.R."/>
            <person name="Pan H."/>
            <person name="Read N.D."/>
            <person name="Lee Y.H."/>
            <person name="Carbone I."/>
            <person name="Brown D."/>
            <person name="Oh Y.Y."/>
            <person name="Donofrio N."/>
            <person name="Jeong J.S."/>
            <person name="Soanes D.M."/>
            <person name="Djonovic S."/>
            <person name="Kolomiets E."/>
            <person name="Rehmeyer C."/>
            <person name="Li W."/>
            <person name="Harding M."/>
            <person name="Kim S."/>
            <person name="Lebrun M.H."/>
            <person name="Bohnert H."/>
            <person name="Coughlan S."/>
            <person name="Butler J."/>
            <person name="Calvo S."/>
            <person name="Ma L.J."/>
            <person name="Nicol R."/>
            <person name="Purcell S."/>
            <person name="Nusbaum C."/>
            <person name="Galagan J.E."/>
            <person name="Birren B.W."/>
        </authorList>
    </citation>
    <scope>NUCLEOTIDE SEQUENCE [LARGE SCALE GENOMIC DNA]</scope>
    <source>
        <strain evidence="2">70-15 / ATCC MYA-4617 / FGSC 8958</strain>
    </source>
</reference>
<dbReference type="EMBL" id="CM001231">
    <property type="protein sequence ID" value="EHA57840.1"/>
    <property type="molecule type" value="Genomic_DNA"/>
</dbReference>
<dbReference type="GeneID" id="12986343"/>
<dbReference type="AlphaFoldDB" id="G4MN26"/>
<reference key="2">
    <citation type="submission" date="2011-05" db="EMBL/GenBank/DDBJ databases">
        <title>The Genome Sequence of Magnaporthe oryzae 70-15.</title>
        <authorList>
            <consortium name="The Broad Institute Genome Sequencing Platform"/>
            <person name="Ma L.-J."/>
            <person name="Dead R."/>
            <person name="Young S.K."/>
            <person name="Zeng Q."/>
            <person name="Gargeya S."/>
            <person name="Fitzgerald M."/>
            <person name="Haas B."/>
            <person name="Abouelleil A."/>
            <person name="Alvarado L."/>
            <person name="Arachchi H.M."/>
            <person name="Berlin A."/>
            <person name="Brown A."/>
            <person name="Chapman S.B."/>
            <person name="Chen Z."/>
            <person name="Dunbar C."/>
            <person name="Freedman E."/>
            <person name="Gearin G."/>
            <person name="Gellesch M."/>
            <person name="Goldberg J."/>
            <person name="Griggs A."/>
            <person name="Gujja S."/>
            <person name="Heiman D."/>
            <person name="Howarth C."/>
            <person name="Larson L."/>
            <person name="Lui A."/>
            <person name="MacDonald P.J.P."/>
            <person name="Mehta T."/>
            <person name="Montmayeur A."/>
            <person name="Murphy C."/>
            <person name="Neiman D."/>
            <person name="Pearson M."/>
            <person name="Priest M."/>
            <person name="Roberts A."/>
            <person name="Saif S."/>
            <person name="Shea T."/>
            <person name="Shenoy N."/>
            <person name="Sisk P."/>
            <person name="Stolte C."/>
            <person name="Sykes S."/>
            <person name="Yandava C."/>
            <person name="Wortman J."/>
            <person name="Nusbaum C."/>
            <person name="Birren B."/>
        </authorList>
    </citation>
    <scope>NUCLEOTIDE SEQUENCE</scope>
    <source>
        <strain>70-15</strain>
    </source>
</reference>